<gene>
    <name evidence="2" type="ORF">NJR55_00305</name>
</gene>
<dbReference type="InterPro" id="IPR018490">
    <property type="entry name" value="cNMP-bd_dom_sf"/>
</dbReference>
<name>A0A9X2FV84_9GAMM</name>
<comment type="caution">
    <text evidence="2">The sequence shown here is derived from an EMBL/GenBank/DDBJ whole genome shotgun (WGS) entry which is preliminary data.</text>
</comment>
<dbReference type="Proteomes" id="UP001139474">
    <property type="component" value="Unassembled WGS sequence"/>
</dbReference>
<evidence type="ECO:0000313" key="3">
    <source>
        <dbReference type="Proteomes" id="UP001139474"/>
    </source>
</evidence>
<dbReference type="Pfam" id="PF00027">
    <property type="entry name" value="cNMP_binding"/>
    <property type="match status" value="1"/>
</dbReference>
<reference evidence="2" key="1">
    <citation type="submission" date="2022-06" db="EMBL/GenBank/DDBJ databases">
        <title>Idiomarina rhizosphaerae M1R2S28.</title>
        <authorList>
            <person name="Sun J.-Q."/>
            <person name="Li L.-F."/>
        </authorList>
    </citation>
    <scope>NUCLEOTIDE SEQUENCE</scope>
    <source>
        <strain evidence="2">M1R2S28</strain>
    </source>
</reference>
<accession>A0A9X2FV84</accession>
<organism evidence="2 3">
    <name type="scientific">Idiomarina rhizosphaerae</name>
    <dbReference type="NCBI Taxonomy" id="2961572"/>
    <lineage>
        <taxon>Bacteria</taxon>
        <taxon>Pseudomonadati</taxon>
        <taxon>Pseudomonadota</taxon>
        <taxon>Gammaproteobacteria</taxon>
        <taxon>Alteromonadales</taxon>
        <taxon>Idiomarinaceae</taxon>
        <taxon>Idiomarina</taxon>
    </lineage>
</organism>
<protein>
    <submittedName>
        <fullName evidence="2">Crp/Fnr family transcriptional regulator</fullName>
    </submittedName>
</protein>
<proteinExistence type="predicted"/>
<dbReference type="InterPro" id="IPR000595">
    <property type="entry name" value="cNMP-bd_dom"/>
</dbReference>
<sequence>MAKRVLGELCSEALPDEHRLDTAVHIKHLQAGDCLFSAEEQHPNVYFIRNGMIKMVYETMDGNAWIKAFSEEGKFFASLMALEPGGKTSFSTYAVCDTTVEQLPYKVLIELANSHPVWQKVLRRAFEIYGFKKETREKELLTLSPEERYVRFIKDREELAGRLTDRDIASYIRVTPVALCRIKRRVRDMGTLIYCIDDRGENHEN</sequence>
<dbReference type="CDD" id="cd00038">
    <property type="entry name" value="CAP_ED"/>
    <property type="match status" value="1"/>
</dbReference>
<dbReference type="EMBL" id="JAMZDE010000001">
    <property type="protein sequence ID" value="MCP1338019.1"/>
    <property type="molecule type" value="Genomic_DNA"/>
</dbReference>
<dbReference type="SMART" id="SM00100">
    <property type="entry name" value="cNMP"/>
    <property type="match status" value="1"/>
</dbReference>
<keyword evidence="3" id="KW-1185">Reference proteome</keyword>
<evidence type="ECO:0000259" key="1">
    <source>
        <dbReference type="SMART" id="SM00100"/>
    </source>
</evidence>
<dbReference type="RefSeq" id="WP_253616788.1">
    <property type="nucleotide sequence ID" value="NZ_JAMZDE010000001.1"/>
</dbReference>
<dbReference type="SUPFAM" id="SSF51206">
    <property type="entry name" value="cAMP-binding domain-like"/>
    <property type="match status" value="1"/>
</dbReference>
<feature type="domain" description="Cyclic nucleotide-binding" evidence="1">
    <location>
        <begin position="10"/>
        <end position="127"/>
    </location>
</feature>
<dbReference type="InterPro" id="IPR014710">
    <property type="entry name" value="RmlC-like_jellyroll"/>
</dbReference>
<evidence type="ECO:0000313" key="2">
    <source>
        <dbReference type="EMBL" id="MCP1338019.1"/>
    </source>
</evidence>
<dbReference type="Gene3D" id="2.60.120.10">
    <property type="entry name" value="Jelly Rolls"/>
    <property type="match status" value="1"/>
</dbReference>
<dbReference type="AlphaFoldDB" id="A0A9X2FV84"/>